<dbReference type="Gene3D" id="6.10.340.10">
    <property type="match status" value="1"/>
</dbReference>
<evidence type="ECO:0000256" key="7">
    <source>
        <dbReference type="ARBA" id="ARBA00023224"/>
    </source>
</evidence>
<gene>
    <name evidence="13" type="ORF">J2S19_002667</name>
</gene>
<dbReference type="InterPro" id="IPR003660">
    <property type="entry name" value="HAMP_dom"/>
</dbReference>
<dbReference type="SMART" id="SM00304">
    <property type="entry name" value="HAMP"/>
    <property type="match status" value="1"/>
</dbReference>
<keyword evidence="6 10" id="KW-0472">Membrane</keyword>
<dbReference type="SMART" id="SM00283">
    <property type="entry name" value="MA"/>
    <property type="match status" value="1"/>
</dbReference>
<name>A0ABT9ZGH3_9BACI</name>
<comment type="subcellular location">
    <subcellularLocation>
        <location evidence="2">Cell membrane</location>
    </subcellularLocation>
    <subcellularLocation>
        <location evidence="1">Membrane</location>
        <topology evidence="1">Multi-pass membrane protein</topology>
    </subcellularLocation>
</comment>
<keyword evidence="3" id="KW-1003">Cell membrane</keyword>
<feature type="transmembrane region" description="Helical" evidence="10">
    <location>
        <begin position="452"/>
        <end position="472"/>
    </location>
</feature>
<sequence>MKKRTRKKASKFKFQFNKAIFHSLKAKLMLLGAVCLAIVLLIGGMSLIMMDGNNEKYEMTNHMNQVNRLAEQNETLNVLYVSSKDSKYLEELSSNTEEAFSIIEKNNPTLKYTKKWNELEKLLEQNKVNMADILKLTNERGFDPSTGINQKLLDNGNKIQEQLALLNEISVWVDIPMLNTNSLIQGTENVDGKTYNKYTYTNTIPDKGDRDNMQVRIGGDSVEYKGTAYVTNVQLTNDSTNTVIDFEKVSEQAVNNSYGSALNGVEFTNFKGKPAFKIGTNFTAANASWEEIALSITTADIDLTEYNKVSFDIFFDTDIHTRQMSLGVALDSRYDFGGATSGLDQLFNEYNRAVVEGKEEEVSSFYDEISAKMNEMKTNFGTAFGSEETPTTAINLMDEKMKIVEEMKPIDTSLVQLVNENTNLVNDMRKVISDIHAGINDDMGSAATSLRLTIIILSIVAIAIVAAIVLLISRSVQKNLDQFKDILVDMGKGDLTKRAKITSKDEFSLFSTYLNQFIDQISGILQKIQGLTLEVNEKNQAVYRVIQGVVNGDNNKDGILQLQEHFRLIENSVTNQSANTEESLASLHEILETNRESVNGINESKKTSEQSLASVQEGVKFIDTLNGNIEGISKSVDRSSVEISELIEFSKSIEEVLVSIQNFASQTNLLSLNAAIEAARAGEEGKGFAVVADEVKKLSTATSLETQKISEIINNINGKINQVQDANKEVTSHVHDTEQIAGQFTDIINRMKESTEHSSAYISNLMSQITDQMLSTEEIVKAVDLISTDSQEIQDKTIITTEVTDELANNLVENLKVVEELMESMTRIKEDISTFKLK</sequence>
<dbReference type="InterPro" id="IPR004089">
    <property type="entry name" value="MCPsignal_dom"/>
</dbReference>
<evidence type="ECO:0000256" key="8">
    <source>
        <dbReference type="ARBA" id="ARBA00029447"/>
    </source>
</evidence>
<evidence type="ECO:0000313" key="14">
    <source>
        <dbReference type="Proteomes" id="UP001234495"/>
    </source>
</evidence>
<evidence type="ECO:0000256" key="2">
    <source>
        <dbReference type="ARBA" id="ARBA00004236"/>
    </source>
</evidence>
<dbReference type="SUPFAM" id="SSF58104">
    <property type="entry name" value="Methyl-accepting chemotaxis protein (MCP) signaling domain"/>
    <property type="match status" value="1"/>
</dbReference>
<dbReference type="PROSITE" id="PS50111">
    <property type="entry name" value="CHEMOTAXIS_TRANSDUC_2"/>
    <property type="match status" value="1"/>
</dbReference>
<protein>
    <submittedName>
        <fullName evidence="13">Methyl-accepting chemotaxis protein</fullName>
    </submittedName>
</protein>
<dbReference type="CDD" id="cd06225">
    <property type="entry name" value="HAMP"/>
    <property type="match status" value="1"/>
</dbReference>
<evidence type="ECO:0000256" key="5">
    <source>
        <dbReference type="ARBA" id="ARBA00022989"/>
    </source>
</evidence>
<evidence type="ECO:0000256" key="9">
    <source>
        <dbReference type="PROSITE-ProRule" id="PRU00284"/>
    </source>
</evidence>
<organism evidence="13 14">
    <name type="scientific">Metabacillus malikii</name>
    <dbReference type="NCBI Taxonomy" id="1504265"/>
    <lineage>
        <taxon>Bacteria</taxon>
        <taxon>Bacillati</taxon>
        <taxon>Bacillota</taxon>
        <taxon>Bacilli</taxon>
        <taxon>Bacillales</taxon>
        <taxon>Bacillaceae</taxon>
        <taxon>Metabacillus</taxon>
    </lineage>
</organism>
<dbReference type="Pfam" id="PF00015">
    <property type="entry name" value="MCPsignal"/>
    <property type="match status" value="1"/>
</dbReference>
<feature type="domain" description="HAMP" evidence="12">
    <location>
        <begin position="474"/>
        <end position="526"/>
    </location>
</feature>
<dbReference type="EMBL" id="JAUSUD010000012">
    <property type="protein sequence ID" value="MDQ0231384.1"/>
    <property type="molecule type" value="Genomic_DNA"/>
</dbReference>
<proteinExistence type="inferred from homology"/>
<keyword evidence="5 10" id="KW-1133">Transmembrane helix</keyword>
<dbReference type="Gene3D" id="1.10.287.950">
    <property type="entry name" value="Methyl-accepting chemotaxis protein"/>
    <property type="match status" value="1"/>
</dbReference>
<dbReference type="RefSeq" id="WP_307342254.1">
    <property type="nucleotide sequence ID" value="NZ_JAUSUD010000012.1"/>
</dbReference>
<evidence type="ECO:0000256" key="6">
    <source>
        <dbReference type="ARBA" id="ARBA00023136"/>
    </source>
</evidence>
<accession>A0ABT9ZGH3</accession>
<keyword evidence="7 9" id="KW-0807">Transducer</keyword>
<evidence type="ECO:0000256" key="3">
    <source>
        <dbReference type="ARBA" id="ARBA00022475"/>
    </source>
</evidence>
<dbReference type="PANTHER" id="PTHR32089">
    <property type="entry name" value="METHYL-ACCEPTING CHEMOTAXIS PROTEIN MCPB"/>
    <property type="match status" value="1"/>
</dbReference>
<comment type="similarity">
    <text evidence="8">Belongs to the methyl-accepting chemotaxis (MCP) protein family.</text>
</comment>
<keyword evidence="4 10" id="KW-0812">Transmembrane</keyword>
<evidence type="ECO:0000259" key="11">
    <source>
        <dbReference type="PROSITE" id="PS50111"/>
    </source>
</evidence>
<evidence type="ECO:0000256" key="10">
    <source>
        <dbReference type="SAM" id="Phobius"/>
    </source>
</evidence>
<feature type="domain" description="Methyl-accepting transducer" evidence="11">
    <location>
        <begin position="551"/>
        <end position="787"/>
    </location>
</feature>
<evidence type="ECO:0000313" key="13">
    <source>
        <dbReference type="EMBL" id="MDQ0231384.1"/>
    </source>
</evidence>
<comment type="caution">
    <text evidence="13">The sequence shown here is derived from an EMBL/GenBank/DDBJ whole genome shotgun (WGS) entry which is preliminary data.</text>
</comment>
<reference evidence="13 14" key="1">
    <citation type="submission" date="2023-07" db="EMBL/GenBank/DDBJ databases">
        <title>Genomic Encyclopedia of Type Strains, Phase IV (KMG-IV): sequencing the most valuable type-strain genomes for metagenomic binning, comparative biology and taxonomic classification.</title>
        <authorList>
            <person name="Goeker M."/>
        </authorList>
    </citation>
    <scope>NUCLEOTIDE SEQUENCE [LARGE SCALE GENOMIC DNA]</scope>
    <source>
        <strain evidence="13 14">DSM 29005</strain>
    </source>
</reference>
<keyword evidence="14" id="KW-1185">Reference proteome</keyword>
<dbReference type="PROSITE" id="PS50885">
    <property type="entry name" value="HAMP"/>
    <property type="match status" value="1"/>
</dbReference>
<evidence type="ECO:0000259" key="12">
    <source>
        <dbReference type="PROSITE" id="PS50885"/>
    </source>
</evidence>
<evidence type="ECO:0000256" key="1">
    <source>
        <dbReference type="ARBA" id="ARBA00004141"/>
    </source>
</evidence>
<dbReference type="PANTHER" id="PTHR32089:SF119">
    <property type="entry name" value="METHYL-ACCEPTING CHEMOTAXIS PROTEIN CTPL"/>
    <property type="match status" value="1"/>
</dbReference>
<dbReference type="Gene3D" id="2.60.120.260">
    <property type="entry name" value="Galactose-binding domain-like"/>
    <property type="match status" value="2"/>
</dbReference>
<evidence type="ECO:0000256" key="4">
    <source>
        <dbReference type="ARBA" id="ARBA00022692"/>
    </source>
</evidence>
<dbReference type="Proteomes" id="UP001234495">
    <property type="component" value="Unassembled WGS sequence"/>
</dbReference>